<proteinExistence type="predicted"/>
<protein>
    <submittedName>
        <fullName evidence="1">3589_t:CDS:1</fullName>
    </submittedName>
</protein>
<dbReference type="EMBL" id="CAJVPT010003123">
    <property type="protein sequence ID" value="CAG8492019.1"/>
    <property type="molecule type" value="Genomic_DNA"/>
</dbReference>
<organism evidence="1 2">
    <name type="scientific">Acaulospora colombiana</name>
    <dbReference type="NCBI Taxonomy" id="27376"/>
    <lineage>
        <taxon>Eukaryota</taxon>
        <taxon>Fungi</taxon>
        <taxon>Fungi incertae sedis</taxon>
        <taxon>Mucoromycota</taxon>
        <taxon>Glomeromycotina</taxon>
        <taxon>Glomeromycetes</taxon>
        <taxon>Diversisporales</taxon>
        <taxon>Acaulosporaceae</taxon>
        <taxon>Acaulospora</taxon>
    </lineage>
</organism>
<evidence type="ECO:0000313" key="1">
    <source>
        <dbReference type="EMBL" id="CAG8492019.1"/>
    </source>
</evidence>
<dbReference type="Proteomes" id="UP000789525">
    <property type="component" value="Unassembled WGS sequence"/>
</dbReference>
<reference evidence="1" key="1">
    <citation type="submission" date="2021-06" db="EMBL/GenBank/DDBJ databases">
        <authorList>
            <person name="Kallberg Y."/>
            <person name="Tangrot J."/>
            <person name="Rosling A."/>
        </authorList>
    </citation>
    <scope>NUCLEOTIDE SEQUENCE</scope>
    <source>
        <strain evidence="1">CL356</strain>
    </source>
</reference>
<name>A0ACA9KVP9_9GLOM</name>
<keyword evidence="2" id="KW-1185">Reference proteome</keyword>
<comment type="caution">
    <text evidence="1">The sequence shown here is derived from an EMBL/GenBank/DDBJ whole genome shotgun (WGS) entry which is preliminary data.</text>
</comment>
<sequence length="172" mass="19183">MSLGRPVWQATRRFLQEILADNNPTLRDNVELRRQAFVPLNTAKMHLPASIGDYTDFYASKEHASNVGIMFRGKENALMPNWIHLPVGYHGRSSSIVVSGTDLRRPNGQRLPGKGQPPVFGPSVKIDFELEMAFLIGVGNNLGEPIPIEQANDHIFARDIQGEHLNINPSFT</sequence>
<accession>A0ACA9KVP9</accession>
<gene>
    <name evidence="1" type="ORF">ACOLOM_LOCUS2419</name>
</gene>
<evidence type="ECO:0000313" key="2">
    <source>
        <dbReference type="Proteomes" id="UP000789525"/>
    </source>
</evidence>